<gene>
    <name evidence="2" type="ORF">TCIL3000_5_660</name>
</gene>
<reference evidence="2" key="1">
    <citation type="journal article" date="2012" name="Proc. Natl. Acad. Sci. U.S.A.">
        <title>Antigenic diversity is generated by distinct evolutionary mechanisms in African trypanosome species.</title>
        <authorList>
            <person name="Jackson A.P."/>
            <person name="Berry A."/>
            <person name="Aslett M."/>
            <person name="Allison H.C."/>
            <person name="Burton P."/>
            <person name="Vavrova-Anderson J."/>
            <person name="Brown R."/>
            <person name="Browne H."/>
            <person name="Corton N."/>
            <person name="Hauser H."/>
            <person name="Gamble J."/>
            <person name="Gilderthorp R."/>
            <person name="Marcello L."/>
            <person name="McQuillan J."/>
            <person name="Otto T.D."/>
            <person name="Quail M.A."/>
            <person name="Sanders M.J."/>
            <person name="van Tonder A."/>
            <person name="Ginger M.L."/>
            <person name="Field M.C."/>
            <person name="Barry J.D."/>
            <person name="Hertz-Fowler C."/>
            <person name="Berriman M."/>
        </authorList>
    </citation>
    <scope>NUCLEOTIDE SEQUENCE</scope>
    <source>
        <strain evidence="2">IL3000</strain>
    </source>
</reference>
<name>G0UMG6_TRYCI</name>
<evidence type="ECO:0000256" key="1">
    <source>
        <dbReference type="SAM" id="MobiDB-lite"/>
    </source>
</evidence>
<dbReference type="EMBL" id="HE575318">
    <property type="protein sequence ID" value="CCC90372.1"/>
    <property type="molecule type" value="Genomic_DNA"/>
</dbReference>
<feature type="compositionally biased region" description="Low complexity" evidence="1">
    <location>
        <begin position="79"/>
        <end position="95"/>
    </location>
</feature>
<sequence length="134" mass="14727">MHGNVFLSSKTPTRWALRAVGNVERLRVFSPCAPPISTMRFPACTLKAYDELRGSNGTPHDTRGKVEWGRSNANQNFASSSSSRGGRYRPSSSERVPSGRAFEMKVVKLIRALAADVAIAGNYYSSAPYFPLRT</sequence>
<dbReference type="AlphaFoldDB" id="G0UMG6"/>
<protein>
    <submittedName>
        <fullName evidence="2">Uncharacterized protein</fullName>
    </submittedName>
</protein>
<feature type="region of interest" description="Disordered" evidence="1">
    <location>
        <begin position="52"/>
        <end position="96"/>
    </location>
</feature>
<proteinExistence type="predicted"/>
<organism evidence="2">
    <name type="scientific">Trypanosoma congolense (strain IL3000)</name>
    <dbReference type="NCBI Taxonomy" id="1068625"/>
    <lineage>
        <taxon>Eukaryota</taxon>
        <taxon>Discoba</taxon>
        <taxon>Euglenozoa</taxon>
        <taxon>Kinetoplastea</taxon>
        <taxon>Metakinetoplastina</taxon>
        <taxon>Trypanosomatida</taxon>
        <taxon>Trypanosomatidae</taxon>
        <taxon>Trypanosoma</taxon>
        <taxon>Nannomonas</taxon>
    </lineage>
</organism>
<evidence type="ECO:0000313" key="2">
    <source>
        <dbReference type="EMBL" id="CCC90372.1"/>
    </source>
</evidence>
<accession>G0UMG6</accession>